<dbReference type="PRINTS" id="PR00111">
    <property type="entry name" value="ABHYDROLASE"/>
</dbReference>
<dbReference type="AlphaFoldDB" id="A0A238ZE72"/>
<dbReference type="GO" id="GO:0004601">
    <property type="term" value="F:peroxidase activity"/>
    <property type="evidence" value="ECO:0007669"/>
    <property type="project" value="UniProtKB-KW"/>
</dbReference>
<dbReference type="PANTHER" id="PTHR43433:SF5">
    <property type="entry name" value="AB HYDROLASE-1 DOMAIN-CONTAINING PROTEIN"/>
    <property type="match status" value="1"/>
</dbReference>
<feature type="domain" description="AB hydrolase-1" evidence="2">
    <location>
        <begin position="5"/>
        <end position="236"/>
    </location>
</feature>
<keyword evidence="1" id="KW-0560">Oxidoreductase</keyword>
<dbReference type="RefSeq" id="WP_089302873.1">
    <property type="nucleotide sequence ID" value="NZ_FZNW01000020.1"/>
</dbReference>
<dbReference type="OrthoDB" id="9785847at2"/>
<dbReference type="PANTHER" id="PTHR43433">
    <property type="entry name" value="HYDROLASE, ALPHA/BETA FOLD FAMILY PROTEIN"/>
    <property type="match status" value="1"/>
</dbReference>
<dbReference type="InterPro" id="IPR029058">
    <property type="entry name" value="AB_hydrolase_fold"/>
</dbReference>
<organism evidence="3 4">
    <name type="scientific">Haloechinothrix alba</name>
    <dbReference type="NCBI Taxonomy" id="664784"/>
    <lineage>
        <taxon>Bacteria</taxon>
        <taxon>Bacillati</taxon>
        <taxon>Actinomycetota</taxon>
        <taxon>Actinomycetes</taxon>
        <taxon>Pseudonocardiales</taxon>
        <taxon>Pseudonocardiaceae</taxon>
        <taxon>Haloechinothrix</taxon>
    </lineage>
</organism>
<protein>
    <submittedName>
        <fullName evidence="3">Pimeloyl-ACP methyl ester carboxylesterase</fullName>
    </submittedName>
</protein>
<keyword evidence="1" id="KW-0575">Peroxidase</keyword>
<gene>
    <name evidence="3" type="ORF">SAMN06265360_120103</name>
</gene>
<dbReference type="Gene3D" id="3.40.50.1820">
    <property type="entry name" value="alpha/beta hydrolase"/>
    <property type="match status" value="1"/>
</dbReference>
<dbReference type="PRINTS" id="PR00412">
    <property type="entry name" value="EPOXHYDRLASE"/>
</dbReference>
<dbReference type="EMBL" id="FZNW01000020">
    <property type="protein sequence ID" value="SNR81298.1"/>
    <property type="molecule type" value="Genomic_DNA"/>
</dbReference>
<evidence type="ECO:0000259" key="2">
    <source>
        <dbReference type="Pfam" id="PF00561"/>
    </source>
</evidence>
<evidence type="ECO:0000256" key="1">
    <source>
        <dbReference type="ARBA" id="ARBA00022559"/>
    </source>
</evidence>
<dbReference type="Pfam" id="PF00561">
    <property type="entry name" value="Abhydrolase_1"/>
    <property type="match status" value="1"/>
</dbReference>
<keyword evidence="4" id="KW-1185">Reference proteome</keyword>
<dbReference type="InterPro" id="IPR000639">
    <property type="entry name" value="Epox_hydrolase-like"/>
</dbReference>
<name>A0A238ZE72_9PSEU</name>
<dbReference type="SUPFAM" id="SSF53474">
    <property type="entry name" value="alpha/beta-Hydrolases"/>
    <property type="match status" value="1"/>
</dbReference>
<dbReference type="InterPro" id="IPR000073">
    <property type="entry name" value="AB_hydrolase_1"/>
</dbReference>
<reference evidence="3 4" key="1">
    <citation type="submission" date="2017-06" db="EMBL/GenBank/DDBJ databases">
        <authorList>
            <person name="Kim H.J."/>
            <person name="Triplett B.A."/>
        </authorList>
    </citation>
    <scope>NUCLEOTIDE SEQUENCE [LARGE SCALE GENOMIC DNA]</scope>
    <source>
        <strain evidence="3 4">DSM 45207</strain>
    </source>
</reference>
<dbReference type="InterPro" id="IPR050471">
    <property type="entry name" value="AB_hydrolase"/>
</dbReference>
<accession>A0A238ZE72</accession>
<proteinExistence type="predicted"/>
<evidence type="ECO:0000313" key="3">
    <source>
        <dbReference type="EMBL" id="SNR81298.1"/>
    </source>
</evidence>
<dbReference type="Proteomes" id="UP000198348">
    <property type="component" value="Unassembled WGS sequence"/>
</dbReference>
<evidence type="ECO:0000313" key="4">
    <source>
        <dbReference type="Proteomes" id="UP000198348"/>
    </source>
</evidence>
<sequence length="248" mass="26257">MSTTPLVLLHAFPLDSRMWDGLTEPLARRARLITPDQRGLGTATLPDTGAAPSLDDAADDVLAQLDQLGIDRAVVGGCSMGGYLTMAVLRKAPERVSGLVFIDTKAGADTDEARANRLTTAERVMREGHQGWLAENMMSVLVGPTTHAERPEVLARVRELVDAQPPAGIAWALRAMADRPDSTATLRAADVPALVIMGAEDQLTPMAEATAMVDALPNATLATVQGAGHLSPLEDPESVAKTVLDWLP</sequence>